<dbReference type="InterPro" id="IPR005202">
    <property type="entry name" value="TF_GRAS"/>
</dbReference>
<proteinExistence type="inferred from homology"/>
<keyword evidence="5" id="KW-1185">Reference proteome</keyword>
<keyword evidence="1" id="KW-0805">Transcription regulation</keyword>
<sequence>KEIKDVELVVLLLASAEKVSNKQFDQAGRVLEMCDFSSSNNGSSVQSMVHYYTKALHQKIDRETGANTSKIRKSEKTELLPSNENPFCLKPTSTKCYEMLPIAQVSVFAGIQAIVEHVASARKVHCIDLAIRKEGQ</sequence>
<evidence type="ECO:0000313" key="4">
    <source>
        <dbReference type="EMBL" id="GKV53600.1"/>
    </source>
</evidence>
<evidence type="ECO:0000256" key="2">
    <source>
        <dbReference type="ARBA" id="ARBA00023163"/>
    </source>
</evidence>
<dbReference type="Proteomes" id="UP001054252">
    <property type="component" value="Unassembled WGS sequence"/>
</dbReference>
<dbReference type="PANTHER" id="PTHR31636">
    <property type="entry name" value="OSJNBA0084A10.13 PROTEIN-RELATED"/>
    <property type="match status" value="1"/>
</dbReference>
<dbReference type="Pfam" id="PF03514">
    <property type="entry name" value="GRAS"/>
    <property type="match status" value="1"/>
</dbReference>
<reference evidence="4 5" key="1">
    <citation type="journal article" date="2021" name="Commun. Biol.">
        <title>The genome of Shorea leprosula (Dipterocarpaceae) highlights the ecological relevance of drought in aseasonal tropical rainforests.</title>
        <authorList>
            <person name="Ng K.K.S."/>
            <person name="Kobayashi M.J."/>
            <person name="Fawcett J.A."/>
            <person name="Hatakeyama M."/>
            <person name="Paape T."/>
            <person name="Ng C.H."/>
            <person name="Ang C.C."/>
            <person name="Tnah L.H."/>
            <person name="Lee C.T."/>
            <person name="Nishiyama T."/>
            <person name="Sese J."/>
            <person name="O'Brien M.J."/>
            <person name="Copetti D."/>
            <person name="Mohd Noor M.I."/>
            <person name="Ong R.C."/>
            <person name="Putra M."/>
            <person name="Sireger I.Z."/>
            <person name="Indrioko S."/>
            <person name="Kosugi Y."/>
            <person name="Izuno A."/>
            <person name="Isagi Y."/>
            <person name="Lee S.L."/>
            <person name="Shimizu K.K."/>
        </authorList>
    </citation>
    <scope>NUCLEOTIDE SEQUENCE [LARGE SCALE GENOMIC DNA]</scope>
    <source>
        <strain evidence="4">214</strain>
    </source>
</reference>
<dbReference type="AlphaFoldDB" id="A0AAV5MVR0"/>
<organism evidence="4 5">
    <name type="scientific">Rubroshorea leprosula</name>
    <dbReference type="NCBI Taxonomy" id="152421"/>
    <lineage>
        <taxon>Eukaryota</taxon>
        <taxon>Viridiplantae</taxon>
        <taxon>Streptophyta</taxon>
        <taxon>Embryophyta</taxon>
        <taxon>Tracheophyta</taxon>
        <taxon>Spermatophyta</taxon>
        <taxon>Magnoliopsida</taxon>
        <taxon>eudicotyledons</taxon>
        <taxon>Gunneridae</taxon>
        <taxon>Pentapetalae</taxon>
        <taxon>rosids</taxon>
        <taxon>malvids</taxon>
        <taxon>Malvales</taxon>
        <taxon>Dipterocarpaceae</taxon>
        <taxon>Rubroshorea</taxon>
    </lineage>
</organism>
<evidence type="ECO:0000256" key="3">
    <source>
        <dbReference type="PROSITE-ProRule" id="PRU01191"/>
    </source>
</evidence>
<evidence type="ECO:0000256" key="1">
    <source>
        <dbReference type="ARBA" id="ARBA00023015"/>
    </source>
</evidence>
<keyword evidence="2" id="KW-0804">Transcription</keyword>
<comment type="caution">
    <text evidence="4">The sequence shown here is derived from an EMBL/GenBank/DDBJ whole genome shotgun (WGS) entry which is preliminary data.</text>
</comment>
<dbReference type="EMBL" id="BPVZ01001579">
    <property type="protein sequence ID" value="GKV53600.1"/>
    <property type="molecule type" value="Genomic_DNA"/>
</dbReference>
<dbReference type="PROSITE" id="PS50985">
    <property type="entry name" value="GRAS"/>
    <property type="match status" value="1"/>
</dbReference>
<evidence type="ECO:0008006" key="6">
    <source>
        <dbReference type="Google" id="ProtNLM"/>
    </source>
</evidence>
<evidence type="ECO:0000313" key="5">
    <source>
        <dbReference type="Proteomes" id="UP001054252"/>
    </source>
</evidence>
<feature type="non-terminal residue" evidence="4">
    <location>
        <position position="1"/>
    </location>
</feature>
<comment type="caution">
    <text evidence="3">Lacks conserved residue(s) required for the propagation of feature annotation.</text>
</comment>
<gene>
    <name evidence="4" type="ORF">SLEP1_g60119</name>
</gene>
<name>A0AAV5MVR0_9ROSI</name>
<accession>A0AAV5MVR0</accession>
<comment type="similarity">
    <text evidence="3">Belongs to the GRAS family.</text>
</comment>
<protein>
    <recommendedName>
        <fullName evidence="6">DELLA protein</fullName>
    </recommendedName>
</protein>